<name>A0A8D8TAW1_9HEMI</name>
<sequence>MATRLKFKMIGCDKNIAHIYQPIIDQLSDKIKLYNILRKDNPVFIIRASFSNFYRGFSKKTSDLNNKNTSNNSPFEHFIPNNLCLNNCFFLLFIFYNYNSSPIYTG</sequence>
<dbReference type="AlphaFoldDB" id="A0A8D8TAW1"/>
<organism evidence="1">
    <name type="scientific">Cacopsylla melanoneura</name>
    <dbReference type="NCBI Taxonomy" id="428564"/>
    <lineage>
        <taxon>Eukaryota</taxon>
        <taxon>Metazoa</taxon>
        <taxon>Ecdysozoa</taxon>
        <taxon>Arthropoda</taxon>
        <taxon>Hexapoda</taxon>
        <taxon>Insecta</taxon>
        <taxon>Pterygota</taxon>
        <taxon>Neoptera</taxon>
        <taxon>Paraneoptera</taxon>
        <taxon>Hemiptera</taxon>
        <taxon>Sternorrhyncha</taxon>
        <taxon>Psylloidea</taxon>
        <taxon>Psyllidae</taxon>
        <taxon>Psyllinae</taxon>
        <taxon>Cacopsylla</taxon>
    </lineage>
</organism>
<proteinExistence type="predicted"/>
<reference evidence="1" key="1">
    <citation type="submission" date="2021-05" db="EMBL/GenBank/DDBJ databases">
        <authorList>
            <person name="Alioto T."/>
            <person name="Alioto T."/>
            <person name="Gomez Garrido J."/>
        </authorList>
    </citation>
    <scope>NUCLEOTIDE SEQUENCE</scope>
</reference>
<accession>A0A8D8TAW1</accession>
<protein>
    <submittedName>
        <fullName evidence="1">Uncharacterized protein</fullName>
    </submittedName>
</protein>
<evidence type="ECO:0000313" key="1">
    <source>
        <dbReference type="EMBL" id="CAG6682845.1"/>
    </source>
</evidence>
<dbReference type="EMBL" id="HBUF01260908">
    <property type="protein sequence ID" value="CAG6682845.1"/>
    <property type="molecule type" value="Transcribed_RNA"/>
</dbReference>